<feature type="transmembrane region" description="Helical" evidence="7">
    <location>
        <begin position="98"/>
        <end position="128"/>
    </location>
</feature>
<dbReference type="PANTHER" id="PTHR33778">
    <property type="entry name" value="PROTEIN MGTC"/>
    <property type="match status" value="1"/>
</dbReference>
<dbReference type="InterPro" id="IPR002912">
    <property type="entry name" value="ACT_dom"/>
</dbReference>
<dbReference type="Gene3D" id="3.30.70.260">
    <property type="match status" value="1"/>
</dbReference>
<proteinExistence type="inferred from homology"/>
<dbReference type="Pfam" id="PF02308">
    <property type="entry name" value="MgtC"/>
    <property type="match status" value="1"/>
</dbReference>
<feature type="transmembrane region" description="Helical" evidence="7">
    <location>
        <begin position="7"/>
        <end position="24"/>
    </location>
</feature>
<evidence type="ECO:0000313" key="10">
    <source>
        <dbReference type="Proteomes" id="UP000182958"/>
    </source>
</evidence>
<dbReference type="AlphaFoldDB" id="A0A1K1NIM7"/>
<dbReference type="Proteomes" id="UP000182958">
    <property type="component" value="Unassembled WGS sequence"/>
</dbReference>
<keyword evidence="4 7" id="KW-0812">Transmembrane</keyword>
<organism evidence="9 10">
    <name type="scientific">Selenomonas ruminantium</name>
    <dbReference type="NCBI Taxonomy" id="971"/>
    <lineage>
        <taxon>Bacteria</taxon>
        <taxon>Bacillati</taxon>
        <taxon>Bacillota</taxon>
        <taxon>Negativicutes</taxon>
        <taxon>Selenomonadales</taxon>
        <taxon>Selenomonadaceae</taxon>
        <taxon>Selenomonas</taxon>
    </lineage>
</organism>
<keyword evidence="10" id="KW-1185">Reference proteome</keyword>
<evidence type="ECO:0000256" key="3">
    <source>
        <dbReference type="ARBA" id="ARBA00022475"/>
    </source>
</evidence>
<evidence type="ECO:0000256" key="4">
    <source>
        <dbReference type="ARBA" id="ARBA00022692"/>
    </source>
</evidence>
<keyword evidence="3" id="KW-1003">Cell membrane</keyword>
<dbReference type="EMBL" id="FPJA01000006">
    <property type="protein sequence ID" value="SFW35180.1"/>
    <property type="molecule type" value="Genomic_DNA"/>
</dbReference>
<dbReference type="RefSeq" id="WP_177241779.1">
    <property type="nucleotide sequence ID" value="NZ_FPJA01000006.1"/>
</dbReference>
<comment type="subcellular location">
    <subcellularLocation>
        <location evidence="1">Cell membrane</location>
        <topology evidence="1">Multi-pass membrane protein</topology>
    </subcellularLocation>
</comment>
<dbReference type="InterPro" id="IPR049177">
    <property type="entry name" value="MgtC_SapB_SrpB_YhiD_N"/>
</dbReference>
<dbReference type="InterPro" id="IPR045865">
    <property type="entry name" value="ACT-like_dom_sf"/>
</dbReference>
<feature type="transmembrane region" description="Helical" evidence="7">
    <location>
        <begin position="36"/>
        <end position="55"/>
    </location>
</feature>
<name>A0A1K1NIM7_SELRU</name>
<accession>A0A1K1NIM7</accession>
<dbReference type="InterPro" id="IPR003416">
    <property type="entry name" value="MgtC/SapB/SrpB/YhiD_fam"/>
</dbReference>
<keyword evidence="6 7" id="KW-0472">Membrane</keyword>
<feature type="domain" description="ACT" evidence="8">
    <location>
        <begin position="147"/>
        <end position="226"/>
    </location>
</feature>
<keyword evidence="5 7" id="KW-1133">Transmembrane helix</keyword>
<protein>
    <submittedName>
        <fullName evidence="9">Putative Mg2+ transporter-C (MgtC) family protein</fullName>
    </submittedName>
</protein>
<sequence>MLSEWELFLRLVLSCVLGGIIGYERQSRRKSAGLRTNVLVCLGSCLIMVMSIGLYQDVEGKTNADPARLAAQVVSGIGFLGAGAIMKEGLSVTGLTTAACLWVVAGVGLAVGAGFYTGALISTGLVFVTLGRLSRLDDWVDHEKNLSLNIHTVDRPGQLMRISRCLEDLQLRVRGVKVNAADDEMEEGGERSMYIDLEIFNKQSIKSIIIVDAVRQIDGVIRVDVV</sequence>
<evidence type="ECO:0000256" key="6">
    <source>
        <dbReference type="ARBA" id="ARBA00023136"/>
    </source>
</evidence>
<dbReference type="PROSITE" id="PS51671">
    <property type="entry name" value="ACT"/>
    <property type="match status" value="1"/>
</dbReference>
<gene>
    <name evidence="9" type="ORF">SAMN02910323_1401</name>
</gene>
<evidence type="ECO:0000256" key="5">
    <source>
        <dbReference type="ARBA" id="ARBA00022989"/>
    </source>
</evidence>
<dbReference type="PRINTS" id="PR01837">
    <property type="entry name" value="MGTCSAPBPROT"/>
</dbReference>
<feature type="transmembrane region" description="Helical" evidence="7">
    <location>
        <begin position="67"/>
        <end position="86"/>
    </location>
</feature>
<reference evidence="10" key="1">
    <citation type="submission" date="2016-11" db="EMBL/GenBank/DDBJ databases">
        <authorList>
            <person name="Varghese N."/>
            <person name="Submissions S."/>
        </authorList>
    </citation>
    <scope>NUCLEOTIDE SEQUENCE [LARGE SCALE GENOMIC DNA]</scope>
    <source>
        <strain evidence="10">C3</strain>
    </source>
</reference>
<evidence type="ECO:0000256" key="1">
    <source>
        <dbReference type="ARBA" id="ARBA00004651"/>
    </source>
</evidence>
<comment type="similarity">
    <text evidence="2">Belongs to the MgtC/SapB family.</text>
</comment>
<evidence type="ECO:0000256" key="2">
    <source>
        <dbReference type="ARBA" id="ARBA00009298"/>
    </source>
</evidence>
<dbReference type="GO" id="GO:0005886">
    <property type="term" value="C:plasma membrane"/>
    <property type="evidence" value="ECO:0007669"/>
    <property type="project" value="UniProtKB-SubCell"/>
</dbReference>
<dbReference type="SUPFAM" id="SSF55021">
    <property type="entry name" value="ACT-like"/>
    <property type="match status" value="1"/>
</dbReference>
<dbReference type="PANTHER" id="PTHR33778:SF1">
    <property type="entry name" value="MAGNESIUM TRANSPORTER YHID-RELATED"/>
    <property type="match status" value="1"/>
</dbReference>
<evidence type="ECO:0000256" key="7">
    <source>
        <dbReference type="SAM" id="Phobius"/>
    </source>
</evidence>
<evidence type="ECO:0000313" key="9">
    <source>
        <dbReference type="EMBL" id="SFW35180.1"/>
    </source>
</evidence>
<evidence type="ECO:0000259" key="8">
    <source>
        <dbReference type="PROSITE" id="PS51671"/>
    </source>
</evidence>